<feature type="region of interest" description="Disordered" evidence="10">
    <location>
        <begin position="201"/>
        <end position="220"/>
    </location>
</feature>
<dbReference type="PANTHER" id="PTHR35784:SF1">
    <property type="entry name" value="MEDIATOR OF RNA POLYMERASE II TRANSCRIPTION SUBUNIT 5"/>
    <property type="match status" value="1"/>
</dbReference>
<comment type="subunit">
    <text evidence="9">Component of the Mediator complex.</text>
</comment>
<feature type="compositionally biased region" description="Low complexity" evidence="10">
    <location>
        <begin position="203"/>
        <end position="220"/>
    </location>
</feature>
<keyword evidence="5 9" id="KW-0010">Activator</keyword>
<evidence type="ECO:0000256" key="8">
    <source>
        <dbReference type="ARBA" id="ARBA00031256"/>
    </source>
</evidence>
<comment type="caution">
    <text evidence="11">The sequence shown here is derived from an EMBL/GenBank/DDBJ whole genome shotgun (WGS) entry which is preliminary data.</text>
</comment>
<organism evidence="11 12">
    <name type="scientific">Wickerhamomyces ciferrii (strain ATCC 14091 / BCRC 22168 / CBS 111 / JCM 3599 / NBRC 0793 / NRRL Y-1031 F-60-10)</name>
    <name type="common">Yeast</name>
    <name type="synonym">Pichia ciferrii</name>
    <dbReference type="NCBI Taxonomy" id="1206466"/>
    <lineage>
        <taxon>Eukaryota</taxon>
        <taxon>Fungi</taxon>
        <taxon>Dikarya</taxon>
        <taxon>Ascomycota</taxon>
        <taxon>Saccharomycotina</taxon>
        <taxon>Saccharomycetes</taxon>
        <taxon>Phaffomycetales</taxon>
        <taxon>Wickerhamomycetaceae</taxon>
        <taxon>Wickerhamomyces</taxon>
    </lineage>
</organism>
<comment type="subcellular location">
    <subcellularLocation>
        <location evidence="1 9">Nucleus</location>
    </subcellularLocation>
</comment>
<protein>
    <recommendedName>
        <fullName evidence="3 9">Mediator of RNA polymerase II transcription subunit 5</fullName>
    </recommendedName>
    <alternativeName>
        <fullName evidence="8 9">Mediator complex subunit 5</fullName>
    </alternativeName>
</protein>
<dbReference type="eggNOG" id="ENOG502R1HB">
    <property type="taxonomic scope" value="Eukaryota"/>
</dbReference>
<keyword evidence="7 9" id="KW-0539">Nucleus</keyword>
<comment type="function">
    <text evidence="9">Component of the Mediator complex, a coactivator involved in the regulated transcription of nearly all RNA polymerase II-dependent genes. Mediator functions as a bridge to convey information from gene-specific regulatory proteins to the basal RNA polymerase II transcription machinery. Mediator is recruited to promoters by direct interactions with regulatory proteins and serves as a scaffold for the assembly of a functional preinitiation complex with RNA polymerase II and the general transcription factors.</text>
</comment>
<evidence type="ECO:0000256" key="7">
    <source>
        <dbReference type="ARBA" id="ARBA00023242"/>
    </source>
</evidence>
<dbReference type="STRING" id="1206466.K0KKX0"/>
<dbReference type="HOGENOM" id="CLU_311734_0_0_1"/>
<keyword evidence="12" id="KW-1185">Reference proteome</keyword>
<evidence type="ECO:0000256" key="5">
    <source>
        <dbReference type="ARBA" id="ARBA00023159"/>
    </source>
</evidence>
<comment type="similarity">
    <text evidence="2 9">Belongs to the Mediator complex subunit 5 family.</text>
</comment>
<evidence type="ECO:0000313" key="11">
    <source>
        <dbReference type="EMBL" id="CCH42104.1"/>
    </source>
</evidence>
<evidence type="ECO:0000256" key="6">
    <source>
        <dbReference type="ARBA" id="ARBA00023163"/>
    </source>
</evidence>
<dbReference type="GO" id="GO:0016592">
    <property type="term" value="C:mediator complex"/>
    <property type="evidence" value="ECO:0007669"/>
    <property type="project" value="InterPro"/>
</dbReference>
<keyword evidence="4 9" id="KW-0805">Transcription regulation</keyword>
<reference evidence="11 12" key="1">
    <citation type="journal article" date="2012" name="Eukaryot. Cell">
        <title>Draft genome sequence of Wickerhamomyces ciferrii NRRL Y-1031 F-60-10.</title>
        <authorList>
            <person name="Schneider J."/>
            <person name="Andrea H."/>
            <person name="Blom J."/>
            <person name="Jaenicke S."/>
            <person name="Ruckert C."/>
            <person name="Schorsch C."/>
            <person name="Szczepanowski R."/>
            <person name="Farwick M."/>
            <person name="Goesmann A."/>
            <person name="Puhler A."/>
            <person name="Schaffer S."/>
            <person name="Tauch A."/>
            <person name="Kohler T."/>
            <person name="Brinkrolf K."/>
        </authorList>
    </citation>
    <scope>NUCLEOTIDE SEQUENCE [LARGE SCALE GENOMIC DNA]</scope>
    <source>
        <strain evidence="12">ATCC 14091 / BCRC 22168 / CBS 111 / JCM 3599 / NBRC 0793 / NRRL Y-1031 F-60-10</strain>
    </source>
</reference>
<dbReference type="EMBL" id="CAIF01000036">
    <property type="protein sequence ID" value="CCH42104.1"/>
    <property type="molecule type" value="Genomic_DNA"/>
</dbReference>
<dbReference type="GO" id="GO:0003712">
    <property type="term" value="F:transcription coregulator activity"/>
    <property type="evidence" value="ECO:0007669"/>
    <property type="project" value="InterPro"/>
</dbReference>
<dbReference type="InParanoid" id="K0KKX0"/>
<evidence type="ECO:0000256" key="1">
    <source>
        <dbReference type="ARBA" id="ARBA00004123"/>
    </source>
</evidence>
<name>K0KKX0_WICCF</name>
<evidence type="ECO:0000256" key="3">
    <source>
        <dbReference type="ARBA" id="ARBA00020628"/>
    </source>
</evidence>
<dbReference type="PANTHER" id="PTHR35784">
    <property type="entry name" value="MEDIATOR OF RNA POLYMERASE II TRANSCRIPTION SUBUNIT 5"/>
    <property type="match status" value="1"/>
</dbReference>
<dbReference type="GO" id="GO:0006357">
    <property type="term" value="P:regulation of transcription by RNA polymerase II"/>
    <property type="evidence" value="ECO:0007669"/>
    <property type="project" value="InterPro"/>
</dbReference>
<sequence>MSAGDVSLETLVKVCLKKRATSQVFLSLFKQLNHKQEVGVEDLVGLLKTRQEFDPLEVVYLTSASLGDQSSNLRLAKLLENLGIATEENQYLILNSLTNTSRDDHFKSQFPFNSFEISAILTSLSSYFKNLLENQQKQLIIFESICYFLNVLFEIIPFEISPLSPEQNELLTIIIGEIKHQGNHHLAETLESNIHKSLKKSNNRQSISNPSSSGSSNASITSTSSHTSHLSFLKTNKLPKFIWLNSVIQNWETSSDKFLSAFSQFVKVKTNQNILNELINTSFECITVVLQSRDSSDLFIKNWKLFFTKKLPILIKSLNLKNIESLLINALNLIDPKIFKTIKLISSDGDNNNLGDQNDDMFSSFPSTNTDIRHDFLRSCIALKLLPSTAFNTILKEDSNAENRPLLENDDALDLDGHVIDLQTRLNQTLIDINPEFIPLEDSGLLEFLNSIEQFEGTKQFEISKLILDTIYKFIEEDDFQHFYRLALGLGLSEGALHSIIFQISPEVLIKPIMKFLDDWEISNDDSNFQDLYSSFGVVLLLFLLIIKKYNISLNQLLLMKDNKSSFCIKFLINLGSLKQFESNDNINHEQSELINGWINALFDSGGISDDLMRLSTVQECFQLFPLIFQHAFIGVKKNLVDLDTVKGGLEYFLQPFLLSTIVGILSWCENYFWKNQDLELLVSLIKNLINPMDLSGDSIHIHKFVMLIYGKNLYEILSTLQRTQSINIDSSILTNLQTNWDHSYNTNTSNTHKTFNFFEINTSPVFNKFLKNGIIDKNSKKIENQSSPLLQFHNQFQSLINWNNQQSSVIISNYDYQNLSILTQIIDEDIIIDYFLGQILESQSLNSKSFHLTLELSTYLLTVQIIDSIKTKDYILNSLKSGELMEQISIESIKPFYKILSTLIQKKKSIEHDNDEINKEIFKIFYNQFIECIHNFIPLKE</sequence>
<dbReference type="Pfam" id="PF08689">
    <property type="entry name" value="Med5"/>
    <property type="match status" value="1"/>
</dbReference>
<keyword evidence="6 9" id="KW-0804">Transcription</keyword>
<dbReference type="InterPro" id="IPR014801">
    <property type="entry name" value="Mediator_Med5_fun"/>
</dbReference>
<accession>K0KKX0</accession>
<evidence type="ECO:0000256" key="4">
    <source>
        <dbReference type="ARBA" id="ARBA00023015"/>
    </source>
</evidence>
<evidence type="ECO:0000313" key="12">
    <source>
        <dbReference type="Proteomes" id="UP000009328"/>
    </source>
</evidence>
<evidence type="ECO:0000256" key="9">
    <source>
        <dbReference type="RuleBase" id="RU364142"/>
    </source>
</evidence>
<gene>
    <name evidence="9" type="primary">MED5</name>
    <name evidence="11" type="ORF">BN7_1646</name>
</gene>
<proteinExistence type="inferred from homology"/>
<dbReference type="Proteomes" id="UP000009328">
    <property type="component" value="Unassembled WGS sequence"/>
</dbReference>
<evidence type="ECO:0000256" key="2">
    <source>
        <dbReference type="ARBA" id="ARBA00008782"/>
    </source>
</evidence>
<evidence type="ECO:0000256" key="10">
    <source>
        <dbReference type="SAM" id="MobiDB-lite"/>
    </source>
</evidence>
<dbReference type="AlphaFoldDB" id="K0KKX0"/>